<dbReference type="Pfam" id="PF08448">
    <property type="entry name" value="PAS_4"/>
    <property type="match status" value="1"/>
</dbReference>
<dbReference type="InterPro" id="IPR001633">
    <property type="entry name" value="EAL_dom"/>
</dbReference>
<dbReference type="InterPro" id="IPR052155">
    <property type="entry name" value="Biofilm_reg_signaling"/>
</dbReference>
<dbReference type="InterPro" id="IPR035965">
    <property type="entry name" value="PAS-like_dom_sf"/>
</dbReference>
<evidence type="ECO:0000259" key="3">
    <source>
        <dbReference type="PROSITE" id="PS50883"/>
    </source>
</evidence>
<dbReference type="SUPFAM" id="SSF55785">
    <property type="entry name" value="PYP-like sensor domain (PAS domain)"/>
    <property type="match status" value="1"/>
</dbReference>
<dbReference type="Gene3D" id="3.20.20.450">
    <property type="entry name" value="EAL domain"/>
    <property type="match status" value="1"/>
</dbReference>
<evidence type="ECO:0000256" key="1">
    <source>
        <dbReference type="SAM" id="MobiDB-lite"/>
    </source>
</evidence>
<dbReference type="Gene3D" id="3.30.450.40">
    <property type="match status" value="1"/>
</dbReference>
<dbReference type="Gene3D" id="3.30.70.270">
    <property type="match status" value="1"/>
</dbReference>
<comment type="caution">
    <text evidence="5">The sequence shown here is derived from an EMBL/GenBank/DDBJ whole genome shotgun (WGS) entry which is preliminary data.</text>
</comment>
<dbReference type="Proteomes" id="UP000197535">
    <property type="component" value="Unassembled WGS sequence"/>
</dbReference>
<dbReference type="InterPro" id="IPR000014">
    <property type="entry name" value="PAS"/>
</dbReference>
<feature type="domain" description="GGDEF" evidence="4">
    <location>
        <begin position="389"/>
        <end position="522"/>
    </location>
</feature>
<dbReference type="InterPro" id="IPR035919">
    <property type="entry name" value="EAL_sf"/>
</dbReference>
<dbReference type="PROSITE" id="PS50883">
    <property type="entry name" value="EAL"/>
    <property type="match status" value="1"/>
</dbReference>
<dbReference type="CDD" id="cd01949">
    <property type="entry name" value="GGDEF"/>
    <property type="match status" value="1"/>
</dbReference>
<dbReference type="PROSITE" id="PS50887">
    <property type="entry name" value="GGDEF"/>
    <property type="match status" value="1"/>
</dbReference>
<dbReference type="Gene3D" id="3.30.450.20">
    <property type="entry name" value="PAS domain"/>
    <property type="match status" value="1"/>
</dbReference>
<dbReference type="PROSITE" id="PS50112">
    <property type="entry name" value="PAS"/>
    <property type="match status" value="1"/>
</dbReference>
<reference evidence="5 6" key="1">
    <citation type="submission" date="2016-02" db="EMBL/GenBank/DDBJ databases">
        <authorList>
            <person name="Wen L."/>
            <person name="He K."/>
            <person name="Yang H."/>
        </authorList>
    </citation>
    <scope>NUCLEOTIDE SEQUENCE [LARGE SCALE GENOMIC DNA]</scope>
    <source>
        <strain evidence="5 6">TSA40</strain>
    </source>
</reference>
<dbReference type="InterPro" id="IPR013656">
    <property type="entry name" value="PAS_4"/>
</dbReference>
<feature type="domain" description="PAS" evidence="2">
    <location>
        <begin position="238"/>
        <end position="284"/>
    </location>
</feature>
<dbReference type="NCBIfam" id="TIGR00254">
    <property type="entry name" value="GGDEF"/>
    <property type="match status" value="1"/>
</dbReference>
<name>A0A254T6L5_9BURK</name>
<dbReference type="SUPFAM" id="SSF55073">
    <property type="entry name" value="Nucleotide cyclase"/>
    <property type="match status" value="1"/>
</dbReference>
<dbReference type="CDD" id="cd01948">
    <property type="entry name" value="EAL"/>
    <property type="match status" value="1"/>
</dbReference>
<evidence type="ECO:0000259" key="2">
    <source>
        <dbReference type="PROSITE" id="PS50112"/>
    </source>
</evidence>
<dbReference type="SMART" id="SM00065">
    <property type="entry name" value="GAF"/>
    <property type="match status" value="1"/>
</dbReference>
<sequence>MWSELDPVVEQGWAGNATFLENAPFIVQRRDYKEHIWATFSHSPILDAGVIAGALTIGVETSAQVRAERRQVFQLAFIDALRELTNANDITATATRLLGEHLGATRVFYAEADDLAENFFTKATWSAVPLPALPAGGRIRDYGEEISASLRRGEAFIVDDIERDSRTLPYADAYASLSIRSLLVVPLFKSGRLIAGLNVSRIDSYHWTNEDVIATQDVAERTWAAVERAHAEAALALERDRSRDILENMDEGFVLLDSDFRVVQVNAGALRLEQRPASEVVGRTVWEAWPGMEPSEIGKRYKRAMAERIRVKYEHCYTYPDGRAFWLEMNAFPYGDGLAVFYRDVTETKQAEQRVLAAAQHDALTGLPNRALVFEYANHLLAAAQRSHRHGAFLYIDLDRFKPINDLYGHEIGDRLLQEVAKRLVKCVRREDLVGRLGGDEFIVVLHQLGAIHSAATVAQHILDALSHPFEIGTLDLSISACIGISEFPQHGTDADTLIHAADLAMYQVKYENRGTYFTYTAQLDDRADATSAIEARLKRALQHEGFVLHYQPVIDITSGRVASVEALLRLAGDRDQLIGPDQFIPIAEAAGLIGQLGEWVAVEACRQHNAWRKEGLPPINIAINVSPLQFRQRGFAQRLQAIVQAAGLDPSCIQIEVTESTVMGNIDDAIHTLKGIRFSGIKVALDDFGTGYSSLSHLSNLPLDKLKVDQSFVRRLEHDNSSKAITMAIIALGRALNLEIVGEGIESEEALMYLAEQGCNLAQGYFISRPLSATDFTDWYRKRTTTCEVELSRRGPESVDAVRHDSFPDREPRYSAERPNGSVT</sequence>
<dbReference type="CDD" id="cd00130">
    <property type="entry name" value="PAS"/>
    <property type="match status" value="1"/>
</dbReference>
<dbReference type="PANTHER" id="PTHR44757:SF2">
    <property type="entry name" value="BIOFILM ARCHITECTURE MAINTENANCE PROTEIN MBAA"/>
    <property type="match status" value="1"/>
</dbReference>
<dbReference type="Pfam" id="PF01590">
    <property type="entry name" value="GAF"/>
    <property type="match status" value="1"/>
</dbReference>
<organism evidence="5 6">
    <name type="scientific">Noviherbaspirillum denitrificans</name>
    <dbReference type="NCBI Taxonomy" id="1968433"/>
    <lineage>
        <taxon>Bacteria</taxon>
        <taxon>Pseudomonadati</taxon>
        <taxon>Pseudomonadota</taxon>
        <taxon>Betaproteobacteria</taxon>
        <taxon>Burkholderiales</taxon>
        <taxon>Oxalobacteraceae</taxon>
        <taxon>Noviherbaspirillum</taxon>
    </lineage>
</organism>
<dbReference type="EMBL" id="LSTO01000011">
    <property type="protein sequence ID" value="OWW18304.1"/>
    <property type="molecule type" value="Genomic_DNA"/>
</dbReference>
<keyword evidence="6" id="KW-1185">Reference proteome</keyword>
<accession>A0A254T6L5</accession>
<dbReference type="InterPro" id="IPR003018">
    <property type="entry name" value="GAF"/>
</dbReference>
<dbReference type="SMART" id="SM00091">
    <property type="entry name" value="PAS"/>
    <property type="match status" value="1"/>
</dbReference>
<dbReference type="NCBIfam" id="TIGR00229">
    <property type="entry name" value="sensory_box"/>
    <property type="match status" value="1"/>
</dbReference>
<dbReference type="InterPro" id="IPR043128">
    <property type="entry name" value="Rev_trsase/Diguanyl_cyclase"/>
</dbReference>
<evidence type="ECO:0000259" key="4">
    <source>
        <dbReference type="PROSITE" id="PS50887"/>
    </source>
</evidence>
<feature type="compositionally biased region" description="Basic and acidic residues" evidence="1">
    <location>
        <begin position="794"/>
        <end position="817"/>
    </location>
</feature>
<dbReference type="Pfam" id="PF00990">
    <property type="entry name" value="GGDEF"/>
    <property type="match status" value="1"/>
</dbReference>
<dbReference type="SUPFAM" id="SSF55781">
    <property type="entry name" value="GAF domain-like"/>
    <property type="match status" value="1"/>
</dbReference>
<evidence type="ECO:0000313" key="6">
    <source>
        <dbReference type="Proteomes" id="UP000197535"/>
    </source>
</evidence>
<dbReference type="Pfam" id="PF00563">
    <property type="entry name" value="EAL"/>
    <property type="match status" value="1"/>
</dbReference>
<protein>
    <recommendedName>
        <fullName evidence="7">Diguanylate cyclase</fullName>
    </recommendedName>
</protein>
<dbReference type="InterPro" id="IPR029016">
    <property type="entry name" value="GAF-like_dom_sf"/>
</dbReference>
<gene>
    <name evidence="5" type="ORF">AYR66_01640</name>
</gene>
<evidence type="ECO:0008006" key="7">
    <source>
        <dbReference type="Google" id="ProtNLM"/>
    </source>
</evidence>
<dbReference type="SMART" id="SM00267">
    <property type="entry name" value="GGDEF"/>
    <property type="match status" value="1"/>
</dbReference>
<dbReference type="InterPro" id="IPR000160">
    <property type="entry name" value="GGDEF_dom"/>
</dbReference>
<evidence type="ECO:0000313" key="5">
    <source>
        <dbReference type="EMBL" id="OWW18304.1"/>
    </source>
</evidence>
<dbReference type="AlphaFoldDB" id="A0A254T6L5"/>
<dbReference type="PANTHER" id="PTHR44757">
    <property type="entry name" value="DIGUANYLATE CYCLASE DGCP"/>
    <property type="match status" value="1"/>
</dbReference>
<dbReference type="SUPFAM" id="SSF141868">
    <property type="entry name" value="EAL domain-like"/>
    <property type="match status" value="1"/>
</dbReference>
<feature type="region of interest" description="Disordered" evidence="1">
    <location>
        <begin position="794"/>
        <end position="825"/>
    </location>
</feature>
<dbReference type="SMART" id="SM00052">
    <property type="entry name" value="EAL"/>
    <property type="match status" value="1"/>
</dbReference>
<dbReference type="InterPro" id="IPR029787">
    <property type="entry name" value="Nucleotide_cyclase"/>
</dbReference>
<feature type="domain" description="EAL" evidence="3">
    <location>
        <begin position="531"/>
        <end position="785"/>
    </location>
</feature>
<proteinExistence type="predicted"/>